<keyword evidence="1" id="KW-1185">Reference proteome</keyword>
<dbReference type="RefSeq" id="XP_020080209.1">
    <property type="nucleotide sequence ID" value="XM_020224620.1"/>
</dbReference>
<dbReference type="Proteomes" id="UP000515123">
    <property type="component" value="Linkage group 2"/>
</dbReference>
<dbReference type="GeneID" id="109703888"/>
<dbReference type="OrthoDB" id="1933789at2759"/>
<protein>
    <submittedName>
        <fullName evidence="2">Uncharacterized protein LOC109703888 isoform X1</fullName>
    </submittedName>
</protein>
<name>A0A6P5EAD0_ANACO</name>
<evidence type="ECO:0000313" key="1">
    <source>
        <dbReference type="Proteomes" id="UP000515123"/>
    </source>
</evidence>
<sequence length="250" mass="27752">MMKLQKLPLRPPIPPPTTTIIRRCEAVRAAAADEGGGSSSGTGTGSRRANLCAQRKERIKLPPDYHYGAATTTTSTSGSAFLFSDFLRHPSGVQALLNSRALQSFEPLDSNTYSSCRCTLHRIQFLKIEVAPVMDLRVTPTTEDCTVEMLSCRFEGSEIVKQQNNLFSAFMRNHITWDTVGYEPCLDVDVSLKVTLEVYTKPFSLLPISAVEKPGNLLMQGLLDRLVPLLIEQLLRDYEAWVNEQLAESS</sequence>
<proteinExistence type="predicted"/>
<dbReference type="Pfam" id="PF09366">
    <property type="entry name" value="DUF1997"/>
    <property type="match status" value="1"/>
</dbReference>
<gene>
    <name evidence="2" type="primary">LOC109703888</name>
</gene>
<accession>A0A6P5EAD0</accession>
<dbReference type="PANTHER" id="PTHR34131">
    <property type="entry name" value="(RAP ANNOTATION RELEASE2) GALACTOSE-BINDING LIKE DOMAIN CONTAINING PROTEIN"/>
    <property type="match status" value="1"/>
</dbReference>
<dbReference type="PANTHER" id="PTHR34131:SF2">
    <property type="entry name" value="FAMILY PROTEIN, PUTATIVE (DUF1997)-RELATED"/>
    <property type="match status" value="1"/>
</dbReference>
<evidence type="ECO:0000313" key="2">
    <source>
        <dbReference type="RefSeq" id="XP_020080209.1"/>
    </source>
</evidence>
<dbReference type="InterPro" id="IPR018971">
    <property type="entry name" value="DUF1997"/>
</dbReference>
<reference evidence="1" key="1">
    <citation type="journal article" date="2015" name="Nat. Genet.">
        <title>The pineapple genome and the evolution of CAM photosynthesis.</title>
        <authorList>
            <person name="Ming R."/>
            <person name="VanBuren R."/>
            <person name="Wai C.M."/>
            <person name="Tang H."/>
            <person name="Schatz M.C."/>
            <person name="Bowers J.E."/>
            <person name="Lyons E."/>
            <person name="Wang M.L."/>
            <person name="Chen J."/>
            <person name="Biggers E."/>
            <person name="Zhang J."/>
            <person name="Huang L."/>
            <person name="Zhang L."/>
            <person name="Miao W."/>
            <person name="Zhang J."/>
            <person name="Ye Z."/>
            <person name="Miao C."/>
            <person name="Lin Z."/>
            <person name="Wang H."/>
            <person name="Zhou H."/>
            <person name="Yim W.C."/>
            <person name="Priest H.D."/>
            <person name="Zheng C."/>
            <person name="Woodhouse M."/>
            <person name="Edger P.P."/>
            <person name="Guyot R."/>
            <person name="Guo H.B."/>
            <person name="Guo H."/>
            <person name="Zheng G."/>
            <person name="Singh R."/>
            <person name="Sharma A."/>
            <person name="Min X."/>
            <person name="Zheng Y."/>
            <person name="Lee H."/>
            <person name="Gurtowski J."/>
            <person name="Sedlazeck F.J."/>
            <person name="Harkess A."/>
            <person name="McKain M.R."/>
            <person name="Liao Z."/>
            <person name="Fang J."/>
            <person name="Liu J."/>
            <person name="Zhang X."/>
            <person name="Zhang Q."/>
            <person name="Hu W."/>
            <person name="Qin Y."/>
            <person name="Wang K."/>
            <person name="Chen L.Y."/>
            <person name="Shirley N."/>
            <person name="Lin Y.R."/>
            <person name="Liu L.Y."/>
            <person name="Hernandez A.G."/>
            <person name="Wright C.L."/>
            <person name="Bulone V."/>
            <person name="Tuskan G.A."/>
            <person name="Heath K."/>
            <person name="Zee F."/>
            <person name="Moore P.H."/>
            <person name="Sunkar R."/>
            <person name="Leebens-Mack J.H."/>
            <person name="Mockler T."/>
            <person name="Bennetzen J.L."/>
            <person name="Freeling M."/>
            <person name="Sankoff D."/>
            <person name="Paterson A.H."/>
            <person name="Zhu X."/>
            <person name="Yang X."/>
            <person name="Smith J.A."/>
            <person name="Cushman J.C."/>
            <person name="Paull R.E."/>
            <person name="Yu Q."/>
        </authorList>
    </citation>
    <scope>NUCLEOTIDE SEQUENCE [LARGE SCALE GENOMIC DNA]</scope>
    <source>
        <strain evidence="1">cv. F153</strain>
    </source>
</reference>
<reference evidence="2" key="2">
    <citation type="submission" date="2025-08" db="UniProtKB">
        <authorList>
            <consortium name="RefSeq"/>
        </authorList>
    </citation>
    <scope>IDENTIFICATION</scope>
    <source>
        <tissue evidence="2">Leaf</tissue>
    </source>
</reference>
<dbReference type="AlphaFoldDB" id="A0A6P5EAD0"/>
<organism evidence="1 2">
    <name type="scientific">Ananas comosus</name>
    <name type="common">Pineapple</name>
    <name type="synonym">Ananas ananas</name>
    <dbReference type="NCBI Taxonomy" id="4615"/>
    <lineage>
        <taxon>Eukaryota</taxon>
        <taxon>Viridiplantae</taxon>
        <taxon>Streptophyta</taxon>
        <taxon>Embryophyta</taxon>
        <taxon>Tracheophyta</taxon>
        <taxon>Spermatophyta</taxon>
        <taxon>Magnoliopsida</taxon>
        <taxon>Liliopsida</taxon>
        <taxon>Poales</taxon>
        <taxon>Bromeliaceae</taxon>
        <taxon>Bromelioideae</taxon>
        <taxon>Ananas</taxon>
    </lineage>
</organism>